<sequence>MARSQDNLHDQTRIHLQINFLCAFGGIESPREQVVAISEREFPTFKSLDIVIRDLFPSQTIHRRRRDIQYWKALDSLETVRGCEKYLRNHTTKFSRNDPLKSYIDKSGFLSIIVTSFYQPLLDQGCMALKEKMLNKKITIPLKERKITSALNKLCLAKDTVETLDLEGVGYDFASLEFHKTFLAIFLCLKR</sequence>
<evidence type="ECO:0000313" key="2">
    <source>
        <dbReference type="Proteomes" id="UP000054279"/>
    </source>
</evidence>
<keyword evidence="2" id="KW-1185">Reference proteome</keyword>
<dbReference type="HOGENOM" id="CLU_1422246_0_0_1"/>
<reference evidence="1 2" key="1">
    <citation type="submission" date="2014-06" db="EMBL/GenBank/DDBJ databases">
        <title>Evolutionary Origins and Diversification of the Mycorrhizal Mutualists.</title>
        <authorList>
            <consortium name="DOE Joint Genome Institute"/>
            <consortium name="Mycorrhizal Genomics Consortium"/>
            <person name="Kohler A."/>
            <person name="Kuo A."/>
            <person name="Nagy L.G."/>
            <person name="Floudas D."/>
            <person name="Copeland A."/>
            <person name="Barry K.W."/>
            <person name="Cichocki N."/>
            <person name="Veneault-Fourrey C."/>
            <person name="LaButti K."/>
            <person name="Lindquist E.A."/>
            <person name="Lipzen A."/>
            <person name="Lundell T."/>
            <person name="Morin E."/>
            <person name="Murat C."/>
            <person name="Riley R."/>
            <person name="Ohm R."/>
            <person name="Sun H."/>
            <person name="Tunlid A."/>
            <person name="Henrissat B."/>
            <person name="Grigoriev I.V."/>
            <person name="Hibbett D.S."/>
            <person name="Martin F."/>
        </authorList>
    </citation>
    <scope>NUCLEOTIDE SEQUENCE [LARGE SCALE GENOMIC DNA]</scope>
    <source>
        <strain evidence="1 2">SS14</strain>
    </source>
</reference>
<accession>A0A0C9TJV7</accession>
<dbReference type="AlphaFoldDB" id="A0A0C9TJV7"/>
<name>A0A0C9TJV7_SPHS4</name>
<proteinExistence type="predicted"/>
<gene>
    <name evidence="1" type="ORF">M422DRAFT_784143</name>
</gene>
<evidence type="ECO:0000313" key="1">
    <source>
        <dbReference type="EMBL" id="KIJ29933.1"/>
    </source>
</evidence>
<organism evidence="1 2">
    <name type="scientific">Sphaerobolus stellatus (strain SS14)</name>
    <dbReference type="NCBI Taxonomy" id="990650"/>
    <lineage>
        <taxon>Eukaryota</taxon>
        <taxon>Fungi</taxon>
        <taxon>Dikarya</taxon>
        <taxon>Basidiomycota</taxon>
        <taxon>Agaricomycotina</taxon>
        <taxon>Agaricomycetes</taxon>
        <taxon>Phallomycetidae</taxon>
        <taxon>Geastrales</taxon>
        <taxon>Sphaerobolaceae</taxon>
        <taxon>Sphaerobolus</taxon>
    </lineage>
</organism>
<dbReference type="Proteomes" id="UP000054279">
    <property type="component" value="Unassembled WGS sequence"/>
</dbReference>
<dbReference type="EMBL" id="KN837272">
    <property type="protein sequence ID" value="KIJ29933.1"/>
    <property type="molecule type" value="Genomic_DNA"/>
</dbReference>
<protein>
    <submittedName>
        <fullName evidence="1">Uncharacterized protein</fullName>
    </submittedName>
</protein>